<feature type="binding site" evidence="6">
    <location>
        <position position="740"/>
    </location>
    <ligand>
        <name>AMP</name>
        <dbReference type="ChEBI" id="CHEBI:456215"/>
    </ligand>
</feature>
<dbReference type="FunFam" id="3.30.450.40:FF:000031">
    <property type="entry name" value="Phosphodiesterase"/>
    <property type="match status" value="1"/>
</dbReference>
<dbReference type="Pfam" id="PF01590">
    <property type="entry name" value="GAF"/>
    <property type="match status" value="2"/>
</dbReference>
<evidence type="ECO:0000313" key="11">
    <source>
        <dbReference type="EMBL" id="KAK3797603.1"/>
    </source>
</evidence>
<dbReference type="PROSITE" id="PS51845">
    <property type="entry name" value="PDEASE_I_2"/>
    <property type="match status" value="1"/>
</dbReference>
<dbReference type="InterPro" id="IPR023174">
    <property type="entry name" value="PDEase_CS"/>
</dbReference>
<dbReference type="GO" id="GO:0046872">
    <property type="term" value="F:metal ion binding"/>
    <property type="evidence" value="ECO:0007669"/>
    <property type="project" value="UniProtKB-KW"/>
</dbReference>
<dbReference type="SMART" id="SM00065">
    <property type="entry name" value="GAF"/>
    <property type="match status" value="2"/>
</dbReference>
<evidence type="ECO:0000256" key="5">
    <source>
        <dbReference type="PIRSR" id="PIRSR623088-1"/>
    </source>
</evidence>
<dbReference type="PANTHER" id="PTHR11347">
    <property type="entry name" value="CYCLIC NUCLEOTIDE PHOSPHODIESTERASE"/>
    <property type="match status" value="1"/>
</dbReference>
<evidence type="ECO:0000259" key="10">
    <source>
        <dbReference type="PROSITE" id="PS51845"/>
    </source>
</evidence>
<keyword evidence="3 7" id="KW-0479">Metal-binding</keyword>
<dbReference type="EMBL" id="JAWDGP010000750">
    <property type="protein sequence ID" value="KAK3797603.1"/>
    <property type="molecule type" value="Genomic_DNA"/>
</dbReference>
<accession>A0AAE1B0T1</accession>
<feature type="binding site" evidence="7">
    <location>
        <position position="850"/>
    </location>
    <ligand>
        <name>Zn(2+)</name>
        <dbReference type="ChEBI" id="CHEBI:29105"/>
        <label>1</label>
    </ligand>
</feature>
<dbReference type="CDD" id="cd00077">
    <property type="entry name" value="HDc"/>
    <property type="match status" value="1"/>
</dbReference>
<dbReference type="Pfam" id="PF00233">
    <property type="entry name" value="PDEase_I"/>
    <property type="match status" value="1"/>
</dbReference>
<evidence type="ECO:0000256" key="6">
    <source>
        <dbReference type="PIRSR" id="PIRSR623088-2"/>
    </source>
</evidence>
<dbReference type="InterPro" id="IPR023088">
    <property type="entry name" value="PDEase"/>
</dbReference>
<dbReference type="Gene3D" id="1.10.1300.10">
    <property type="entry name" value="3'5'-cyclic nucleotide phosphodiesterase, catalytic domain"/>
    <property type="match status" value="1"/>
</dbReference>
<feature type="active site" description="Proton donor" evidence="5">
    <location>
        <position position="699"/>
    </location>
</feature>
<dbReference type="GO" id="GO:0007165">
    <property type="term" value="P:signal transduction"/>
    <property type="evidence" value="ECO:0007669"/>
    <property type="project" value="InterPro"/>
</dbReference>
<dbReference type="SUPFAM" id="SSF55781">
    <property type="entry name" value="GAF domain-like"/>
    <property type="match status" value="2"/>
</dbReference>
<feature type="compositionally biased region" description="Polar residues" evidence="9">
    <location>
        <begin position="1050"/>
        <end position="1062"/>
    </location>
</feature>
<feature type="compositionally biased region" description="Polar residues" evidence="9">
    <location>
        <begin position="47"/>
        <end position="70"/>
    </location>
</feature>
<feature type="domain" description="PDEase" evidence="10">
    <location>
        <begin position="620"/>
        <end position="946"/>
    </location>
</feature>
<feature type="region of interest" description="Disordered" evidence="9">
    <location>
        <begin position="1191"/>
        <end position="1239"/>
    </location>
</feature>
<feature type="binding site" evidence="7">
    <location>
        <position position="703"/>
    </location>
    <ligand>
        <name>Zn(2+)</name>
        <dbReference type="ChEBI" id="CHEBI:29105"/>
        <label>1</label>
    </ligand>
</feature>
<evidence type="ECO:0000256" key="4">
    <source>
        <dbReference type="ARBA" id="ARBA00022801"/>
    </source>
</evidence>
<evidence type="ECO:0000313" key="12">
    <source>
        <dbReference type="Proteomes" id="UP001283361"/>
    </source>
</evidence>
<dbReference type="GO" id="GO:0046068">
    <property type="term" value="P:cGMP metabolic process"/>
    <property type="evidence" value="ECO:0007669"/>
    <property type="project" value="UniProtKB-ARBA"/>
</dbReference>
<feature type="region of interest" description="Disordered" evidence="9">
    <location>
        <begin position="46"/>
        <end position="122"/>
    </location>
</feature>
<dbReference type="SMART" id="SM00471">
    <property type="entry name" value="HDc"/>
    <property type="match status" value="1"/>
</dbReference>
<feature type="compositionally biased region" description="Polar residues" evidence="9">
    <location>
        <begin position="1095"/>
        <end position="1107"/>
    </location>
</feature>
<evidence type="ECO:0000256" key="1">
    <source>
        <dbReference type="ARBA" id="ARBA00007648"/>
    </source>
</evidence>
<feature type="binding site" evidence="7">
    <location>
        <position position="740"/>
    </location>
    <ligand>
        <name>Zn(2+)</name>
        <dbReference type="ChEBI" id="CHEBI:29105"/>
        <label>2</label>
    </ligand>
</feature>
<evidence type="ECO:0000256" key="7">
    <source>
        <dbReference type="PIRSR" id="PIRSR623088-3"/>
    </source>
</evidence>
<dbReference type="InterPro" id="IPR003607">
    <property type="entry name" value="HD/PDEase_dom"/>
</dbReference>
<dbReference type="EC" id="3.1.4.-" evidence="8"/>
<feature type="region of interest" description="Disordered" evidence="9">
    <location>
        <begin position="1095"/>
        <end position="1164"/>
    </location>
</feature>
<comment type="cofactor">
    <cofactor evidence="8">
        <name>a divalent metal cation</name>
        <dbReference type="ChEBI" id="CHEBI:60240"/>
    </cofactor>
    <text evidence="8">Binds 2 divalent metal cations per subunit. Site 1 may preferentially bind zinc ions, while site 2 has a preference for magnesium and/or manganese ions.</text>
</comment>
<organism evidence="11 12">
    <name type="scientific">Elysia crispata</name>
    <name type="common">lettuce slug</name>
    <dbReference type="NCBI Taxonomy" id="231223"/>
    <lineage>
        <taxon>Eukaryota</taxon>
        <taxon>Metazoa</taxon>
        <taxon>Spiralia</taxon>
        <taxon>Lophotrochozoa</taxon>
        <taxon>Mollusca</taxon>
        <taxon>Gastropoda</taxon>
        <taxon>Heterobranchia</taxon>
        <taxon>Euthyneura</taxon>
        <taxon>Panpulmonata</taxon>
        <taxon>Sacoglossa</taxon>
        <taxon>Placobranchoidea</taxon>
        <taxon>Plakobranchidae</taxon>
        <taxon>Elysia</taxon>
    </lineage>
</organism>
<evidence type="ECO:0000256" key="9">
    <source>
        <dbReference type="SAM" id="MobiDB-lite"/>
    </source>
</evidence>
<feature type="compositionally biased region" description="Basic and acidic residues" evidence="9">
    <location>
        <begin position="1206"/>
        <end position="1220"/>
    </location>
</feature>
<feature type="binding site" evidence="6">
    <location>
        <begin position="699"/>
        <end position="703"/>
    </location>
    <ligand>
        <name>AMP</name>
        <dbReference type="ChEBI" id="CHEBI:456215"/>
    </ligand>
</feature>
<dbReference type="Gene3D" id="3.30.450.40">
    <property type="match status" value="3"/>
</dbReference>
<dbReference type="SUPFAM" id="SSF109604">
    <property type="entry name" value="HD-domain/PDEase-like"/>
    <property type="match status" value="1"/>
</dbReference>
<feature type="region of interest" description="Disordered" evidence="9">
    <location>
        <begin position="956"/>
        <end position="1069"/>
    </location>
</feature>
<comment type="caution">
    <text evidence="11">The sequence shown here is derived from an EMBL/GenBank/DDBJ whole genome shotgun (WGS) entry which is preliminary data.</text>
</comment>
<reference evidence="11" key="1">
    <citation type="journal article" date="2023" name="G3 (Bethesda)">
        <title>A reference genome for the long-term kleptoplast-retaining sea slug Elysia crispata morphotype clarki.</title>
        <authorList>
            <person name="Eastman K.E."/>
            <person name="Pendleton A.L."/>
            <person name="Shaikh M.A."/>
            <person name="Suttiyut T."/>
            <person name="Ogas R."/>
            <person name="Tomko P."/>
            <person name="Gavelis G."/>
            <person name="Widhalm J.R."/>
            <person name="Wisecaver J.H."/>
        </authorList>
    </citation>
    <scope>NUCLEOTIDE SEQUENCE</scope>
    <source>
        <strain evidence="11">ECLA1</strain>
    </source>
</reference>
<keyword evidence="2" id="KW-0140">cGMP</keyword>
<sequence length="1239" mass="138759">MADTMTDVEVGRYLRENPDFLASWFVNHADDDTLKTLARKLKADAVSLQNSQSPQPPHCNSSNRVNTAGSDRSRRLSAPDSETVISNLGAGSRANASSTNSLLGSPENKDHSSSSSINSTEDRNTISKYTTFSKVGRNSITSMIFRKYLDGDRTRRASVKKDLEDLRRMSEEELFMELIRDISSELDVTVLCHKILQNVSILTNSDRGSLFLVRGSRDNKFLVSKLFDVTESSTLEQSVHTAANEIVVPFGVGIAGNVAQSGEAININDVYADPRFNQEVDKKTGYRTHSILSMPILNYEGEVVGVAQIINKISGNHEFTKQDEDLFKKYLTFCGIGITNAQLFEMSVNEFKRNQLLLHLARGIFEEQSNLEKLVQKIMLDAQDLLKCEKCCVFLLEDSFERDYSRFTNRFLTRLGSYSRNSNLAVAMQDPSNTRATDSKSVLGENSAQEKRPAPKKAEEVMFSKAFELHEGQIKVPSAKEIAESKIAHIARSTVVAGEPLNVEDLNKDARFGKVEATEENGFTTKSVLCMPIHNSDHTIIGVTQLINKVNGQPFDDNDQHIIEAFSIFTGLGIHNCQMYENACQLMAKQSVALEVLSYHATASKEEAERLMGGKGCLADEKDQESCFKKTVEKIPTADDYRLYTYDFDDLTMNDDDTIKATIRMFMDADLINQFKVPYETMCRWVCTVKKNYRPVTYHNWRHAFNVCQTMFTMLYTGELRPKFDAVEVFALMAACLCHDLDHRGTNNAFQVKVASPLAMLYSTSVLEHHHFDHCIMILNSEGNNIFQSFSPEEYRRAIKILEHAILSTDLALYFKKRGDFKALVQEGERDFREEYKKDLLKAMMMTACDVAAITKPWRIQKEIAQLVTAEFFEQGDIEKTQLGEKPIPMMDREKKDELPKMQVDFIDFICKPVYETFSEMFPRLTPFYDGLMANRLNWERLWESNGLDGINEFEIDSSITPPRTPSVFSKISSSSESGKEMSRKIDKAGARSPKTVGSCSPKAPRSPLAVRKSTLTSKKGSDHTSPPKKLTSPLKSSNKEGQGAKAKTRTGSHASGKSAKNSTSSPLFSQISSSLCPLNEGCLDNRRHWEELATTHQTKMVTGSNDKNLEGEDRKENKTGTELPKQSRGDIKEGKRDSPLQTAQASVKCDQGKPEIISPPANCSVNTSNHVINKHESTPDLQSNCNVQITPKEHDLSSPTTPAIEKMDAKDKFVKREAKSGSSKKSSKSSKSNFCSIS</sequence>
<feature type="binding site" evidence="7">
    <location>
        <position position="739"/>
    </location>
    <ligand>
        <name>Zn(2+)</name>
        <dbReference type="ChEBI" id="CHEBI:29105"/>
        <label>1</label>
    </ligand>
</feature>
<dbReference type="GO" id="GO:0004114">
    <property type="term" value="F:3',5'-cyclic-nucleotide phosphodiesterase activity"/>
    <property type="evidence" value="ECO:0007669"/>
    <property type="project" value="InterPro"/>
</dbReference>
<dbReference type="AlphaFoldDB" id="A0AAE1B0T1"/>
<keyword evidence="12" id="KW-1185">Reference proteome</keyword>
<feature type="region of interest" description="Disordered" evidence="9">
    <location>
        <begin position="427"/>
        <end position="456"/>
    </location>
</feature>
<proteinExistence type="inferred from homology"/>
<name>A0AAE1B0T1_9GAST</name>
<dbReference type="InterPro" id="IPR002073">
    <property type="entry name" value="PDEase_catalytic_dom"/>
</dbReference>
<dbReference type="PRINTS" id="PR00387">
    <property type="entry name" value="PDIESTERASE1"/>
</dbReference>
<feature type="compositionally biased region" description="Low complexity" evidence="9">
    <location>
        <begin position="967"/>
        <end position="977"/>
    </location>
</feature>
<feature type="binding site" evidence="7">
    <location>
        <position position="740"/>
    </location>
    <ligand>
        <name>Zn(2+)</name>
        <dbReference type="ChEBI" id="CHEBI:29105"/>
        <label>1</label>
    </ligand>
</feature>
<evidence type="ECO:0000256" key="3">
    <source>
        <dbReference type="ARBA" id="ARBA00022723"/>
    </source>
</evidence>
<keyword evidence="4 8" id="KW-0378">Hydrolase</keyword>
<dbReference type="InterPro" id="IPR036971">
    <property type="entry name" value="PDEase_catalytic_dom_sf"/>
</dbReference>
<comment type="similarity">
    <text evidence="1 8">Belongs to the cyclic nucleotide phosphodiesterase family.</text>
</comment>
<feature type="binding site" evidence="6">
    <location>
        <position position="850"/>
    </location>
    <ligand>
        <name>AMP</name>
        <dbReference type="ChEBI" id="CHEBI:456215"/>
    </ligand>
</feature>
<feature type="binding site" evidence="6">
    <location>
        <position position="903"/>
    </location>
    <ligand>
        <name>AMP</name>
        <dbReference type="ChEBI" id="CHEBI:456215"/>
    </ligand>
</feature>
<dbReference type="FunFam" id="1.10.1300.10:FF:000003">
    <property type="entry name" value="Phosphodiesterase"/>
    <property type="match status" value="1"/>
</dbReference>
<dbReference type="PROSITE" id="PS00126">
    <property type="entry name" value="PDEASE_I_1"/>
    <property type="match status" value="1"/>
</dbReference>
<evidence type="ECO:0000256" key="8">
    <source>
        <dbReference type="RuleBase" id="RU363067"/>
    </source>
</evidence>
<feature type="compositionally biased region" description="Polar residues" evidence="9">
    <location>
        <begin position="94"/>
        <end position="103"/>
    </location>
</feature>
<dbReference type="InterPro" id="IPR003018">
    <property type="entry name" value="GAF"/>
</dbReference>
<dbReference type="Proteomes" id="UP001283361">
    <property type="component" value="Unassembled WGS sequence"/>
</dbReference>
<dbReference type="InterPro" id="IPR029016">
    <property type="entry name" value="GAF-like_dom_sf"/>
</dbReference>
<feature type="compositionally biased region" description="Polar residues" evidence="9">
    <location>
        <begin position="427"/>
        <end position="447"/>
    </location>
</feature>
<feature type="compositionally biased region" description="Low complexity" evidence="9">
    <location>
        <begin position="1221"/>
        <end position="1233"/>
    </location>
</feature>
<protein>
    <recommendedName>
        <fullName evidence="8">Phosphodiesterase</fullName>
        <ecNumber evidence="8">3.1.4.-</ecNumber>
    </recommendedName>
</protein>
<evidence type="ECO:0000256" key="2">
    <source>
        <dbReference type="ARBA" id="ARBA00022535"/>
    </source>
</evidence>
<gene>
    <name evidence="11" type="ORF">RRG08_054630</name>
</gene>
<feature type="compositionally biased region" description="Basic and acidic residues" evidence="9">
    <location>
        <begin position="978"/>
        <end position="990"/>
    </location>
</feature>
<feature type="compositionally biased region" description="Basic and acidic residues" evidence="9">
    <location>
        <begin position="1108"/>
        <end position="1139"/>
    </location>
</feature>